<feature type="domain" description="VWFA" evidence="6">
    <location>
        <begin position="92"/>
        <end position="289"/>
    </location>
</feature>
<protein>
    <submittedName>
        <fullName evidence="7">Aerotolerance regulator BatA</fullName>
    </submittedName>
</protein>
<name>A0A2S1QVG5_9FLAO</name>
<evidence type="ECO:0000256" key="1">
    <source>
        <dbReference type="ARBA" id="ARBA00022475"/>
    </source>
</evidence>
<proteinExistence type="predicted"/>
<evidence type="ECO:0000313" key="7">
    <source>
        <dbReference type="EMBL" id="AWH84339.1"/>
    </source>
</evidence>
<dbReference type="CDD" id="cd01467">
    <property type="entry name" value="vWA_BatA_type"/>
    <property type="match status" value="1"/>
</dbReference>
<dbReference type="Proteomes" id="UP000244929">
    <property type="component" value="Chromosome"/>
</dbReference>
<evidence type="ECO:0000259" key="6">
    <source>
        <dbReference type="PROSITE" id="PS50234"/>
    </source>
</evidence>
<dbReference type="RefSeq" id="WP_108777047.1">
    <property type="nucleotide sequence ID" value="NZ_CP029186.1"/>
</dbReference>
<keyword evidence="2 5" id="KW-0812">Transmembrane</keyword>
<organism evidence="7 8">
    <name type="scientific">Flavobacterium album</name>
    <dbReference type="NCBI Taxonomy" id="2175091"/>
    <lineage>
        <taxon>Bacteria</taxon>
        <taxon>Pseudomonadati</taxon>
        <taxon>Bacteroidota</taxon>
        <taxon>Flavobacteriia</taxon>
        <taxon>Flavobacteriales</taxon>
        <taxon>Flavobacteriaceae</taxon>
        <taxon>Flavobacterium</taxon>
    </lineage>
</organism>
<reference evidence="7 8" key="1">
    <citation type="submission" date="2018-04" db="EMBL/GenBank/DDBJ databases">
        <title>Genome sequencing of Flavobacterium sp. HYN0059.</title>
        <authorList>
            <person name="Yi H."/>
            <person name="Baek C."/>
        </authorList>
    </citation>
    <scope>NUCLEOTIDE SEQUENCE [LARGE SCALE GENOMIC DNA]</scope>
    <source>
        <strain evidence="7 8">HYN0059</strain>
    </source>
</reference>
<dbReference type="PANTHER" id="PTHR22550:SF5">
    <property type="entry name" value="LEUCINE ZIPPER PROTEIN 4"/>
    <property type="match status" value="1"/>
</dbReference>
<keyword evidence="1" id="KW-1003">Cell membrane</keyword>
<dbReference type="InterPro" id="IPR024163">
    <property type="entry name" value="Aerotolerance_reg_N"/>
</dbReference>
<dbReference type="InterPro" id="IPR002035">
    <property type="entry name" value="VWF_A"/>
</dbReference>
<evidence type="ECO:0000313" key="8">
    <source>
        <dbReference type="Proteomes" id="UP000244929"/>
    </source>
</evidence>
<accession>A0A2S1QVG5</accession>
<feature type="transmembrane region" description="Helical" evidence="5">
    <location>
        <begin position="6"/>
        <end position="27"/>
    </location>
</feature>
<dbReference type="InterPro" id="IPR050768">
    <property type="entry name" value="UPF0353/GerABKA_families"/>
</dbReference>
<feature type="transmembrane region" description="Helical" evidence="5">
    <location>
        <begin position="57"/>
        <end position="74"/>
    </location>
</feature>
<dbReference type="Gene3D" id="3.40.50.410">
    <property type="entry name" value="von Willebrand factor, type A domain"/>
    <property type="match status" value="1"/>
</dbReference>
<dbReference type="Pfam" id="PF07584">
    <property type="entry name" value="BatA"/>
    <property type="match status" value="1"/>
</dbReference>
<evidence type="ECO:0000256" key="5">
    <source>
        <dbReference type="SAM" id="Phobius"/>
    </source>
</evidence>
<dbReference type="SMART" id="SM00327">
    <property type="entry name" value="VWA"/>
    <property type="match status" value="1"/>
</dbReference>
<dbReference type="Pfam" id="PF00092">
    <property type="entry name" value="VWA"/>
    <property type="match status" value="1"/>
</dbReference>
<gene>
    <name evidence="7" type="ORF">HYN59_04055</name>
</gene>
<dbReference type="PANTHER" id="PTHR22550">
    <property type="entry name" value="SPORE GERMINATION PROTEIN"/>
    <property type="match status" value="1"/>
</dbReference>
<dbReference type="InterPro" id="IPR036465">
    <property type="entry name" value="vWFA_dom_sf"/>
</dbReference>
<evidence type="ECO:0000256" key="3">
    <source>
        <dbReference type="ARBA" id="ARBA00022989"/>
    </source>
</evidence>
<keyword evidence="8" id="KW-1185">Reference proteome</keyword>
<dbReference type="InterPro" id="IPR033881">
    <property type="entry name" value="vWA_BatA_type"/>
</dbReference>
<dbReference type="PROSITE" id="PS50234">
    <property type="entry name" value="VWFA"/>
    <property type="match status" value="1"/>
</dbReference>
<dbReference type="SUPFAM" id="SSF53300">
    <property type="entry name" value="vWA-like"/>
    <property type="match status" value="1"/>
</dbReference>
<evidence type="ECO:0000256" key="4">
    <source>
        <dbReference type="ARBA" id="ARBA00023136"/>
    </source>
</evidence>
<dbReference type="KEGG" id="falb:HYN59_04055"/>
<dbReference type="OrthoDB" id="6206554at2"/>
<evidence type="ECO:0000256" key="2">
    <source>
        <dbReference type="ARBA" id="ARBA00022692"/>
    </source>
</evidence>
<dbReference type="AlphaFoldDB" id="A0A2S1QVG5"/>
<keyword evidence="4 5" id="KW-0472">Membrane</keyword>
<sequence>MSEITFLHPGFFWLLLLLPAAAGWYFLKRKQQSATLRISSVAGFKAAPSWKTKLRPALFGLRLLALLCMIIALARPRTADVSSKAGSVNGIDIVMAIDVSTSMLARDLKPNRFEALKKTAAEFVDARVNDRIGLVLYAAEAYTKIPVTSDKALVKQAVLSVNYDNIMIKDGTAIGTGLATAINRLKESKAKSRVIILMTDGVNNAGFIDPKTAATIAKEYGLKVYTIGIGTNGNAEFPWMQDPFTGDIIYRMAPVKIDEQLLQDIAKQTGGKYFRATSNSKLKEIYTEIDKLEKSEMPELKYFNYDEKFRIFVWAALLLLLLEAVAKRTLYRSFI</sequence>
<dbReference type="EMBL" id="CP029186">
    <property type="protein sequence ID" value="AWH84339.1"/>
    <property type="molecule type" value="Genomic_DNA"/>
</dbReference>
<keyword evidence="3 5" id="KW-1133">Transmembrane helix</keyword>